<name>A0ABR6G723_9HYPH</name>
<accession>A0ABR6G723</accession>
<dbReference type="Proteomes" id="UP000542811">
    <property type="component" value="Unassembled WGS sequence"/>
</dbReference>
<sequence length="38" mass="4213">MIRFIPTLAALEGGRPLSLVRRCRSPAPMPEKSTFALE</sequence>
<reference evidence="1 2" key="1">
    <citation type="submission" date="2020-08" db="EMBL/GenBank/DDBJ databases">
        <title>Genomic Encyclopedia of Type Strains, Phase III (KMG-III): the genomes of soil and plant-associated and newly described type strains.</title>
        <authorList>
            <person name="Whitman W."/>
        </authorList>
    </citation>
    <scope>NUCLEOTIDE SEQUENCE [LARGE SCALE GENOMIC DNA]</scope>
    <source>
        <strain evidence="1 2">CECT 8280</strain>
    </source>
</reference>
<protein>
    <recommendedName>
        <fullName evidence="3">Propionyl-coenzyme A carboxylase alpha polypeptide</fullName>
    </recommendedName>
</protein>
<gene>
    <name evidence="1" type="ORF">FHS25_002505</name>
</gene>
<dbReference type="EMBL" id="JACHXX010000002">
    <property type="protein sequence ID" value="MBB3162056.1"/>
    <property type="molecule type" value="Genomic_DNA"/>
</dbReference>
<evidence type="ECO:0000313" key="2">
    <source>
        <dbReference type="Proteomes" id="UP000542811"/>
    </source>
</evidence>
<comment type="caution">
    <text evidence="1">The sequence shown here is derived from an EMBL/GenBank/DDBJ whole genome shotgun (WGS) entry which is preliminary data.</text>
</comment>
<organism evidence="1 2">
    <name type="scientific">Rhizobium laguerreae</name>
    <dbReference type="NCBI Taxonomy" id="1076926"/>
    <lineage>
        <taxon>Bacteria</taxon>
        <taxon>Pseudomonadati</taxon>
        <taxon>Pseudomonadota</taxon>
        <taxon>Alphaproteobacteria</taxon>
        <taxon>Hyphomicrobiales</taxon>
        <taxon>Rhizobiaceae</taxon>
        <taxon>Rhizobium/Agrobacterium group</taxon>
        <taxon>Rhizobium</taxon>
    </lineage>
</organism>
<proteinExistence type="predicted"/>
<evidence type="ECO:0000313" key="1">
    <source>
        <dbReference type="EMBL" id="MBB3162056.1"/>
    </source>
</evidence>
<evidence type="ECO:0008006" key="3">
    <source>
        <dbReference type="Google" id="ProtNLM"/>
    </source>
</evidence>
<keyword evidence="2" id="KW-1185">Reference proteome</keyword>